<dbReference type="InterPro" id="IPR000055">
    <property type="entry name" value="Restrct_endonuc_typeI_TRD"/>
</dbReference>
<keyword evidence="7" id="KW-1185">Reference proteome</keyword>
<feature type="domain" description="Type I restriction modification DNA specificity" evidence="5">
    <location>
        <begin position="311"/>
        <end position="479"/>
    </location>
</feature>
<dbReference type="EC" id="3.1.21.-" evidence="6"/>
<keyword evidence="3" id="KW-0238">DNA-binding</keyword>
<dbReference type="Gene3D" id="3.90.220.20">
    <property type="entry name" value="DNA methylase specificity domains"/>
    <property type="match status" value="2"/>
</dbReference>
<evidence type="ECO:0000259" key="5">
    <source>
        <dbReference type="Pfam" id="PF01420"/>
    </source>
</evidence>
<name>A0ABV5ZPC9_9BACT</name>
<evidence type="ECO:0000256" key="3">
    <source>
        <dbReference type="ARBA" id="ARBA00023125"/>
    </source>
</evidence>
<feature type="domain" description="Type I restriction modification DNA specificity" evidence="5">
    <location>
        <begin position="73"/>
        <end position="249"/>
    </location>
</feature>
<evidence type="ECO:0000256" key="1">
    <source>
        <dbReference type="ARBA" id="ARBA00010923"/>
    </source>
</evidence>
<dbReference type="InterPro" id="IPR051212">
    <property type="entry name" value="Type-I_RE_S_subunit"/>
</dbReference>
<organism evidence="6 7">
    <name type="scientific">Hallella seregens ATCC 51272</name>
    <dbReference type="NCBI Taxonomy" id="1336250"/>
    <lineage>
        <taxon>Bacteria</taxon>
        <taxon>Pseudomonadati</taxon>
        <taxon>Bacteroidota</taxon>
        <taxon>Bacteroidia</taxon>
        <taxon>Bacteroidales</taxon>
        <taxon>Prevotellaceae</taxon>
        <taxon>Hallella</taxon>
    </lineage>
</organism>
<evidence type="ECO:0000256" key="4">
    <source>
        <dbReference type="SAM" id="MobiDB-lite"/>
    </source>
</evidence>
<dbReference type="Proteomes" id="UP001589688">
    <property type="component" value="Unassembled WGS sequence"/>
</dbReference>
<evidence type="ECO:0000256" key="2">
    <source>
        <dbReference type="ARBA" id="ARBA00022747"/>
    </source>
</evidence>
<dbReference type="RefSeq" id="WP_390183269.1">
    <property type="nucleotide sequence ID" value="NZ_JBHLZF010000002.1"/>
</dbReference>
<comment type="caution">
    <text evidence="6">The sequence shown here is derived from an EMBL/GenBank/DDBJ whole genome shotgun (WGS) entry which is preliminary data.</text>
</comment>
<evidence type="ECO:0000313" key="6">
    <source>
        <dbReference type="EMBL" id="MFB9898434.1"/>
    </source>
</evidence>
<protein>
    <submittedName>
        <fullName evidence="6">Restriction endonuclease subunit S</fullName>
        <ecNumber evidence="6">3.1.21.-</ecNumber>
    </submittedName>
</protein>
<accession>A0ABV5ZPC9</accession>
<evidence type="ECO:0000313" key="7">
    <source>
        <dbReference type="Proteomes" id="UP001589688"/>
    </source>
</evidence>
<feature type="region of interest" description="Disordered" evidence="4">
    <location>
        <begin position="47"/>
        <end position="66"/>
    </location>
</feature>
<dbReference type="GO" id="GO:0004519">
    <property type="term" value="F:endonuclease activity"/>
    <property type="evidence" value="ECO:0007669"/>
    <property type="project" value="UniProtKB-KW"/>
</dbReference>
<keyword evidence="2" id="KW-0680">Restriction system</keyword>
<dbReference type="PANTHER" id="PTHR43140:SF1">
    <property type="entry name" value="TYPE I RESTRICTION ENZYME ECOKI SPECIFICITY SUBUNIT"/>
    <property type="match status" value="1"/>
</dbReference>
<keyword evidence="6" id="KW-0378">Hydrolase</keyword>
<dbReference type="InterPro" id="IPR044946">
    <property type="entry name" value="Restrct_endonuc_typeI_TRD_sf"/>
</dbReference>
<keyword evidence="6" id="KW-0540">Nuclease</keyword>
<comment type="similarity">
    <text evidence="1">Belongs to the type-I restriction system S methylase family.</text>
</comment>
<keyword evidence="6" id="KW-0255">Endonuclease</keyword>
<gene>
    <name evidence="6" type="ORF">ACFFK8_11680</name>
</gene>
<dbReference type="GO" id="GO:0016787">
    <property type="term" value="F:hydrolase activity"/>
    <property type="evidence" value="ECO:0007669"/>
    <property type="project" value="UniProtKB-KW"/>
</dbReference>
<dbReference type="Pfam" id="PF01420">
    <property type="entry name" value="Methylase_S"/>
    <property type="match status" value="2"/>
</dbReference>
<dbReference type="PANTHER" id="PTHR43140">
    <property type="entry name" value="TYPE-1 RESTRICTION ENZYME ECOKI SPECIFICITY PROTEIN"/>
    <property type="match status" value="1"/>
</dbReference>
<sequence>MDTKKLRQKILDLAIHGKLVPQDPNDEPASVLLERIRAEKERLISEGKIKRSRKSAKTTDTPHYPQDVPFEVPEGWEWCKLDDLAFYKKGPFGSSLTKSMFVPDSPDAYKVYEQKNAISKDATLGHYFIDKDKYEELKGFTVQSEDIIVSCAGTIGETYVLPLNLREGIINQALMLIRLFDKSISDFYLLYFDFMLKSEAAKESKGTAIKNIPPFDILKNFYIPFPPFAEQQRIVAEIERWFTLIDTVEQGKSDLQIAIKQTKSKILDLAIHGKLVPQDTNDEPASELLKRINPKAEITCDNEHSRKLPYNWCLCNLGDVCMLENGFAFSSDQYKAKGIPLIRISNIKDNEISLSSCVFINEGYEEKYIVHSGDLLIAMSGATTGKMGIYNQKYVAYLNQRVGNIKIVDSNLLFDKYRNYFLFSQKNKILELAYGGAQPNISGKVINSLFVPLPPIAEQKRIVQKIEVLFSIIDTVEQALQA</sequence>
<dbReference type="CDD" id="cd17278">
    <property type="entry name" value="RMtype1_S_LdeBORF1052P-TRD2-CR2"/>
    <property type="match status" value="1"/>
</dbReference>
<proteinExistence type="inferred from homology"/>
<dbReference type="SUPFAM" id="SSF116734">
    <property type="entry name" value="DNA methylase specificity domain"/>
    <property type="match status" value="2"/>
</dbReference>
<dbReference type="EMBL" id="JBHLZF010000002">
    <property type="protein sequence ID" value="MFB9898434.1"/>
    <property type="molecule type" value="Genomic_DNA"/>
</dbReference>
<reference evidence="6 7" key="1">
    <citation type="submission" date="2024-09" db="EMBL/GenBank/DDBJ databases">
        <authorList>
            <person name="Sun Q."/>
            <person name="Mori K."/>
        </authorList>
    </citation>
    <scope>NUCLEOTIDE SEQUENCE [LARGE SCALE GENOMIC DNA]</scope>
    <source>
        <strain evidence="6 7">ATCC 51272</strain>
    </source>
</reference>